<dbReference type="EMBL" id="BAUT01000063">
    <property type="protein sequence ID" value="GAE27762.1"/>
    <property type="molecule type" value="Genomic_DNA"/>
</dbReference>
<evidence type="ECO:0000256" key="2">
    <source>
        <dbReference type="ARBA" id="ARBA00037901"/>
    </source>
</evidence>
<dbReference type="RefSeq" id="WP_369384447.1">
    <property type="nucleotide sequence ID" value="NZ_BAUT01000063.1"/>
</dbReference>
<evidence type="ECO:0000256" key="4">
    <source>
        <dbReference type="ARBA" id="ARBA00039159"/>
    </source>
</evidence>
<accession>W4Q6X8</accession>
<dbReference type="AlphaFoldDB" id="W4Q6X8"/>
<evidence type="ECO:0000313" key="9">
    <source>
        <dbReference type="EMBL" id="GAE27762.1"/>
    </source>
</evidence>
<dbReference type="Proteomes" id="UP000018890">
    <property type="component" value="Unassembled WGS sequence"/>
</dbReference>
<comment type="similarity">
    <text evidence="3">Belongs to the carotenoid/retinoid oxidoreductase family. CrtP subfamily.</text>
</comment>
<sequence length="241" mass="27167">MNRVIIIGGGLGGLSAAVTLANAGYDVQLYEKNSHFGGKLKKITLGDATFDYGPNTITMPHVFNDVLANTGVNPSDYFTFMKLRTHTNNVFPDGTEFLFTSNRNDMVTQLERLDPKGAMHYDRYLKEIEKLYTLSEKHFLPRTFTGIKDYLSPTLSWALMNVRPFESLDHFHRRFFENEKIIQALNRYATYIGSSPYSCPATFGMIAYLELVQSVFFAKGGNTTIAEALQNAPLNSVLLFM</sequence>
<dbReference type="InterPro" id="IPR036188">
    <property type="entry name" value="FAD/NAD-bd_sf"/>
</dbReference>
<feature type="domain" description="Amine oxidase" evidence="8">
    <location>
        <begin position="11"/>
        <end position="235"/>
    </location>
</feature>
<evidence type="ECO:0000256" key="7">
    <source>
        <dbReference type="ARBA" id="ARBA00048532"/>
    </source>
</evidence>
<reference evidence="9" key="1">
    <citation type="journal article" date="2014" name="Genome Announc.">
        <title>Draft Genome Sequences of Three Alkaliphilic Bacillus Strains, Bacillus wakoensis JCM 9140T, Bacillus akibai JCM 9157T, and Bacillus hemicellulosilyticus JCM 9152T.</title>
        <authorList>
            <person name="Yuki M."/>
            <person name="Oshima K."/>
            <person name="Suda W."/>
            <person name="Oshida Y."/>
            <person name="Kitamura K."/>
            <person name="Iida T."/>
            <person name="Hattori M."/>
            <person name="Ohkuma M."/>
        </authorList>
    </citation>
    <scope>NUCLEOTIDE SEQUENCE [LARGE SCALE GENOMIC DNA]</scope>
    <source>
        <strain evidence="9">JCM 9140</strain>
    </source>
</reference>
<protein>
    <recommendedName>
        <fullName evidence="4">4,4'-diaponeurosporene oxygenase</fullName>
    </recommendedName>
    <alternativeName>
        <fullName evidence="5">4,4'-diaponeurosporene oxidase</fullName>
    </alternativeName>
    <alternativeName>
        <fullName evidence="6">Carotenoid oxidase</fullName>
    </alternativeName>
</protein>
<organism evidence="9 10">
    <name type="scientific">Halalkalibacter wakoensis JCM 9140</name>
    <dbReference type="NCBI Taxonomy" id="1236970"/>
    <lineage>
        <taxon>Bacteria</taxon>
        <taxon>Bacillati</taxon>
        <taxon>Bacillota</taxon>
        <taxon>Bacilli</taxon>
        <taxon>Bacillales</taxon>
        <taxon>Bacillaceae</taxon>
        <taxon>Halalkalibacter</taxon>
    </lineage>
</organism>
<evidence type="ECO:0000259" key="8">
    <source>
        <dbReference type="Pfam" id="PF01593"/>
    </source>
</evidence>
<evidence type="ECO:0000256" key="5">
    <source>
        <dbReference type="ARBA" id="ARBA00041900"/>
    </source>
</evidence>
<dbReference type="SUPFAM" id="SSF51905">
    <property type="entry name" value="FAD/NAD(P)-binding domain"/>
    <property type="match status" value="1"/>
</dbReference>
<comment type="pathway">
    <text evidence="2">Carotenoid biosynthesis; staphyloxanthin biosynthesis; staphyloxanthin from farnesyl diphosphate: step 3/5.</text>
</comment>
<dbReference type="Gene3D" id="3.50.50.60">
    <property type="entry name" value="FAD/NAD(P)-binding domain"/>
    <property type="match status" value="1"/>
</dbReference>
<dbReference type="InterPro" id="IPR002937">
    <property type="entry name" value="Amino_oxidase"/>
</dbReference>
<dbReference type="PANTHER" id="PTHR43734:SF7">
    <property type="entry name" value="4,4'-DIAPONEUROSPORENE OXYGENASE"/>
    <property type="match status" value="1"/>
</dbReference>
<evidence type="ECO:0000256" key="3">
    <source>
        <dbReference type="ARBA" id="ARBA00038194"/>
    </source>
</evidence>
<keyword evidence="10" id="KW-1185">Reference proteome</keyword>
<comment type="caution">
    <text evidence="9">The sequence shown here is derived from an EMBL/GenBank/DDBJ whole genome shotgun (WGS) entry which is preliminary data.</text>
</comment>
<evidence type="ECO:0000256" key="1">
    <source>
        <dbReference type="ARBA" id="ARBA00023002"/>
    </source>
</evidence>
<dbReference type="PANTHER" id="PTHR43734">
    <property type="entry name" value="PHYTOENE DESATURASE"/>
    <property type="match status" value="1"/>
</dbReference>
<dbReference type="Pfam" id="PF01593">
    <property type="entry name" value="Amino_oxidase"/>
    <property type="match status" value="1"/>
</dbReference>
<gene>
    <name evidence="9" type="ORF">JCM9140_3919</name>
</gene>
<evidence type="ECO:0000256" key="6">
    <source>
        <dbReference type="ARBA" id="ARBA00042619"/>
    </source>
</evidence>
<dbReference type="GO" id="GO:0016491">
    <property type="term" value="F:oxidoreductase activity"/>
    <property type="evidence" value="ECO:0007669"/>
    <property type="project" value="UniProtKB-KW"/>
</dbReference>
<proteinExistence type="inferred from homology"/>
<comment type="catalytic activity">
    <reaction evidence="7">
        <text>all-trans-4,4'-diaponeurosporene + 2 AH2 + 2 O2 = 4,4'-diaponeurosporenal + 2 A + 3 H2O</text>
        <dbReference type="Rhea" id="RHEA:56104"/>
        <dbReference type="ChEBI" id="CHEBI:13193"/>
        <dbReference type="ChEBI" id="CHEBI:15377"/>
        <dbReference type="ChEBI" id="CHEBI:15379"/>
        <dbReference type="ChEBI" id="CHEBI:17499"/>
        <dbReference type="ChEBI" id="CHEBI:62743"/>
        <dbReference type="ChEBI" id="CHEBI:79065"/>
    </reaction>
</comment>
<dbReference type="STRING" id="1236970.JCM9140_3919"/>
<name>W4Q6X8_9BACI</name>
<keyword evidence="1" id="KW-0560">Oxidoreductase</keyword>
<evidence type="ECO:0000313" key="10">
    <source>
        <dbReference type="Proteomes" id="UP000018890"/>
    </source>
</evidence>